<evidence type="ECO:0000313" key="1">
    <source>
        <dbReference type="EMBL" id="KAL0567704.1"/>
    </source>
</evidence>
<sequence length="430" mass="49089">MSCTICRLPFVPSQIAVMPIQGHLPPKTLMSDSTYVYFSKATGIGKRIIGGIGDYRFSSGNLFSGGSLLVMTGVEWESRLGTVWMMHTGCAKIFRSVFKCEDDNSCKELVDLFQVEEILGPLGHGGADHGRFQGVDYESTGEQIDLRPYWKRFHQSSGENDIPIFDYKALIKDNREWMFTRPDVFPKFPRVVASSRVTGVEPAPGNDVLTRQPLDVLLMLVKHVDDPRTYAKLMSTCRYLRYHAIANASFQLHARELLKECYPWAFPTTLEYEMINKKKGMREMVVGKDCGGESDWLLYMCQVHWTKGMRVRRYVWAICEEIKSVYMETLEAREDREDWDAGLEVDKEDRLAFLMDPIGFKLDEKNQARKSLNVGKERFSLENTVSGLFAMRGAMGSTGTPTTRVAKMFKEEMQSRNLFSSPTFANFESF</sequence>
<dbReference type="EMBL" id="JBAHYK010001521">
    <property type="protein sequence ID" value="KAL0567704.1"/>
    <property type="molecule type" value="Genomic_DNA"/>
</dbReference>
<organism evidence="1 2">
    <name type="scientific">Marasmius crinis-equi</name>
    <dbReference type="NCBI Taxonomy" id="585013"/>
    <lineage>
        <taxon>Eukaryota</taxon>
        <taxon>Fungi</taxon>
        <taxon>Dikarya</taxon>
        <taxon>Basidiomycota</taxon>
        <taxon>Agaricomycotina</taxon>
        <taxon>Agaricomycetes</taxon>
        <taxon>Agaricomycetidae</taxon>
        <taxon>Agaricales</taxon>
        <taxon>Marasmiineae</taxon>
        <taxon>Marasmiaceae</taxon>
        <taxon>Marasmius</taxon>
    </lineage>
</organism>
<dbReference type="Proteomes" id="UP001465976">
    <property type="component" value="Unassembled WGS sequence"/>
</dbReference>
<reference evidence="1 2" key="1">
    <citation type="submission" date="2024-02" db="EMBL/GenBank/DDBJ databases">
        <title>A draft genome for the cacao thread blight pathogen Marasmius crinis-equi.</title>
        <authorList>
            <person name="Cohen S.P."/>
            <person name="Baruah I.K."/>
            <person name="Amoako-Attah I."/>
            <person name="Bukari Y."/>
            <person name="Meinhardt L.W."/>
            <person name="Bailey B.A."/>
        </authorList>
    </citation>
    <scope>NUCLEOTIDE SEQUENCE [LARGE SCALE GENOMIC DNA]</scope>
    <source>
        <strain evidence="1 2">GH-76</strain>
    </source>
</reference>
<proteinExistence type="predicted"/>
<protein>
    <recommendedName>
        <fullName evidence="3">F-box domain-containing protein</fullName>
    </recommendedName>
</protein>
<evidence type="ECO:0008006" key="3">
    <source>
        <dbReference type="Google" id="ProtNLM"/>
    </source>
</evidence>
<gene>
    <name evidence="1" type="ORF">V5O48_014289</name>
</gene>
<comment type="caution">
    <text evidence="1">The sequence shown here is derived from an EMBL/GenBank/DDBJ whole genome shotgun (WGS) entry which is preliminary data.</text>
</comment>
<name>A0ABR3EXQ2_9AGAR</name>
<accession>A0ABR3EXQ2</accession>
<keyword evidence="2" id="KW-1185">Reference proteome</keyword>
<evidence type="ECO:0000313" key="2">
    <source>
        <dbReference type="Proteomes" id="UP001465976"/>
    </source>
</evidence>